<feature type="compositionally biased region" description="Basic and acidic residues" evidence="1">
    <location>
        <begin position="197"/>
        <end position="211"/>
    </location>
</feature>
<feature type="region of interest" description="Disordered" evidence="1">
    <location>
        <begin position="179"/>
        <end position="211"/>
    </location>
</feature>
<feature type="compositionally biased region" description="Polar residues" evidence="1">
    <location>
        <begin position="179"/>
        <end position="196"/>
    </location>
</feature>
<sequence>MHKGGNPRRLIECLNPDQIQRLSPGTREFTLNYGKDLQKVAENIKKGQQQMIEQANKHRKPSKFVVGDFVWVKSKEFLSEKGISSKLLPAYREPLEIMNPKAEKVAAMLLPPATQESTAAHRRGGGGEGGMGSKVEDASEAARWLGAGPSRSGNSSVVVVPSVGDAGGWTVDLTLGTNQVIPGQSGGRPSTHTSSMDGRKEGREAEELSKGDHWVEMGSWPKQSAGSSPSTVQVERAEPVVLPHLGMTRPSLSKSDVVRKTAERGNGGKANDGEIAANIAFTALRSVNEGQRSLPHRLPNNPVMLSSDTNLPTEQLNLYLKMLGPDGRLRLNSL</sequence>
<dbReference type="AlphaFoldDB" id="A0A388LJY5"/>
<dbReference type="Proteomes" id="UP000265515">
    <property type="component" value="Unassembled WGS sequence"/>
</dbReference>
<gene>
    <name evidence="2" type="ORF">CBR_g34921</name>
</gene>
<feature type="region of interest" description="Disordered" evidence="1">
    <location>
        <begin position="115"/>
        <end position="134"/>
    </location>
</feature>
<evidence type="ECO:0000256" key="1">
    <source>
        <dbReference type="SAM" id="MobiDB-lite"/>
    </source>
</evidence>
<dbReference type="EMBL" id="BFEA01000410">
    <property type="protein sequence ID" value="GBG82545.1"/>
    <property type="molecule type" value="Genomic_DNA"/>
</dbReference>
<reference evidence="2 3" key="1">
    <citation type="journal article" date="2018" name="Cell">
        <title>The Chara Genome: Secondary Complexity and Implications for Plant Terrestrialization.</title>
        <authorList>
            <person name="Nishiyama T."/>
            <person name="Sakayama H."/>
            <person name="Vries J.D."/>
            <person name="Buschmann H."/>
            <person name="Saint-Marcoux D."/>
            <person name="Ullrich K.K."/>
            <person name="Haas F.B."/>
            <person name="Vanderstraeten L."/>
            <person name="Becker D."/>
            <person name="Lang D."/>
            <person name="Vosolsobe S."/>
            <person name="Rombauts S."/>
            <person name="Wilhelmsson P.K.I."/>
            <person name="Janitza P."/>
            <person name="Kern R."/>
            <person name="Heyl A."/>
            <person name="Rumpler F."/>
            <person name="Villalobos L.I.A.C."/>
            <person name="Clay J.M."/>
            <person name="Skokan R."/>
            <person name="Toyoda A."/>
            <person name="Suzuki Y."/>
            <person name="Kagoshima H."/>
            <person name="Schijlen E."/>
            <person name="Tajeshwar N."/>
            <person name="Catarino B."/>
            <person name="Hetherington A.J."/>
            <person name="Saltykova A."/>
            <person name="Bonnot C."/>
            <person name="Breuninger H."/>
            <person name="Symeonidi A."/>
            <person name="Radhakrishnan G.V."/>
            <person name="Van Nieuwerburgh F."/>
            <person name="Deforce D."/>
            <person name="Chang C."/>
            <person name="Karol K.G."/>
            <person name="Hedrich R."/>
            <person name="Ulvskov P."/>
            <person name="Glockner G."/>
            <person name="Delwiche C.F."/>
            <person name="Petrasek J."/>
            <person name="Van de Peer Y."/>
            <person name="Friml J."/>
            <person name="Beilby M."/>
            <person name="Dolan L."/>
            <person name="Kohara Y."/>
            <person name="Sugano S."/>
            <person name="Fujiyama A."/>
            <person name="Delaux P.-M."/>
            <person name="Quint M."/>
            <person name="TheiBen G."/>
            <person name="Hagemann M."/>
            <person name="Harholt J."/>
            <person name="Dunand C."/>
            <person name="Zachgo S."/>
            <person name="Langdale J."/>
            <person name="Maumus F."/>
            <person name="Straeten D.V.D."/>
            <person name="Gould S.B."/>
            <person name="Rensing S.A."/>
        </authorList>
    </citation>
    <scope>NUCLEOTIDE SEQUENCE [LARGE SCALE GENOMIC DNA]</scope>
    <source>
        <strain evidence="2 3">S276</strain>
    </source>
</reference>
<keyword evidence="3" id="KW-1185">Reference proteome</keyword>
<organism evidence="2 3">
    <name type="scientific">Chara braunii</name>
    <name type="common">Braun's stonewort</name>
    <dbReference type="NCBI Taxonomy" id="69332"/>
    <lineage>
        <taxon>Eukaryota</taxon>
        <taxon>Viridiplantae</taxon>
        <taxon>Streptophyta</taxon>
        <taxon>Charophyceae</taxon>
        <taxon>Charales</taxon>
        <taxon>Characeae</taxon>
        <taxon>Chara</taxon>
    </lineage>
</organism>
<dbReference type="Gramene" id="GBG82545">
    <property type="protein sequence ID" value="GBG82545"/>
    <property type="gene ID" value="CBR_g34921"/>
</dbReference>
<protein>
    <submittedName>
        <fullName evidence="2">Uncharacterized protein</fullName>
    </submittedName>
</protein>
<evidence type="ECO:0000313" key="2">
    <source>
        <dbReference type="EMBL" id="GBG82545.1"/>
    </source>
</evidence>
<name>A0A388LJY5_CHABU</name>
<proteinExistence type="predicted"/>
<evidence type="ECO:0000313" key="3">
    <source>
        <dbReference type="Proteomes" id="UP000265515"/>
    </source>
</evidence>
<accession>A0A388LJY5</accession>
<comment type="caution">
    <text evidence="2">The sequence shown here is derived from an EMBL/GenBank/DDBJ whole genome shotgun (WGS) entry which is preliminary data.</text>
</comment>